<dbReference type="PANTHER" id="PTHR22870">
    <property type="entry name" value="REGULATOR OF CHROMOSOME CONDENSATION"/>
    <property type="match status" value="1"/>
</dbReference>
<name>A0A7S2Y7H3_9STRA</name>
<feature type="compositionally biased region" description="Basic and acidic residues" evidence="3">
    <location>
        <begin position="1442"/>
        <end position="1454"/>
    </location>
</feature>
<organism evidence="5">
    <name type="scientific">Entomoneis paludosa</name>
    <dbReference type="NCBI Taxonomy" id="265537"/>
    <lineage>
        <taxon>Eukaryota</taxon>
        <taxon>Sar</taxon>
        <taxon>Stramenopiles</taxon>
        <taxon>Ochrophyta</taxon>
        <taxon>Bacillariophyta</taxon>
        <taxon>Bacillariophyceae</taxon>
        <taxon>Bacillariophycidae</taxon>
        <taxon>Entomoneidaceae</taxon>
        <taxon>Entomoneis</taxon>
    </lineage>
</organism>
<dbReference type="SUPFAM" id="SSF50985">
    <property type="entry name" value="RCC1/BLIP-II"/>
    <property type="match status" value="2"/>
</dbReference>
<feature type="repeat" description="RCC1" evidence="2">
    <location>
        <begin position="467"/>
        <end position="545"/>
    </location>
</feature>
<feature type="repeat" description="RCC1" evidence="2">
    <location>
        <begin position="336"/>
        <end position="413"/>
    </location>
</feature>
<dbReference type="InterPro" id="IPR013087">
    <property type="entry name" value="Znf_C2H2_type"/>
</dbReference>
<feature type="compositionally biased region" description="Basic residues" evidence="3">
    <location>
        <begin position="1462"/>
        <end position="1482"/>
    </location>
</feature>
<feature type="compositionally biased region" description="Polar residues" evidence="3">
    <location>
        <begin position="1203"/>
        <end position="1217"/>
    </location>
</feature>
<dbReference type="InterPro" id="IPR036236">
    <property type="entry name" value="Znf_C2H2_sf"/>
</dbReference>
<feature type="repeat" description="RCC1" evidence="2">
    <location>
        <begin position="546"/>
        <end position="600"/>
    </location>
</feature>
<accession>A0A7S2Y7H3</accession>
<proteinExistence type="predicted"/>
<feature type="compositionally biased region" description="Low complexity" evidence="3">
    <location>
        <begin position="504"/>
        <end position="513"/>
    </location>
</feature>
<feature type="compositionally biased region" description="Low complexity" evidence="3">
    <location>
        <begin position="690"/>
        <end position="700"/>
    </location>
</feature>
<dbReference type="InterPro" id="IPR000408">
    <property type="entry name" value="Reg_chr_condens"/>
</dbReference>
<feature type="compositionally biased region" description="Polar residues" evidence="3">
    <location>
        <begin position="104"/>
        <end position="113"/>
    </location>
</feature>
<dbReference type="InterPro" id="IPR058923">
    <property type="entry name" value="RCC1-like_dom"/>
</dbReference>
<dbReference type="Gene3D" id="2.130.10.30">
    <property type="entry name" value="Regulator of chromosome condensation 1/beta-lactamase-inhibitor protein II"/>
    <property type="match status" value="2"/>
</dbReference>
<feature type="compositionally biased region" description="Polar residues" evidence="3">
    <location>
        <begin position="1367"/>
        <end position="1379"/>
    </location>
</feature>
<feature type="region of interest" description="Disordered" evidence="3">
    <location>
        <begin position="1442"/>
        <end position="1497"/>
    </location>
</feature>
<feature type="repeat" description="RCC1" evidence="2">
    <location>
        <begin position="414"/>
        <end position="467"/>
    </location>
</feature>
<dbReference type="Pfam" id="PF25390">
    <property type="entry name" value="WD40_RLD"/>
    <property type="match status" value="1"/>
</dbReference>
<feature type="region of interest" description="Disordered" evidence="3">
    <location>
        <begin position="689"/>
        <end position="708"/>
    </location>
</feature>
<feature type="compositionally biased region" description="Low complexity" evidence="3">
    <location>
        <begin position="1232"/>
        <end position="1243"/>
    </location>
</feature>
<feature type="compositionally biased region" description="Low complexity" evidence="3">
    <location>
        <begin position="1350"/>
        <end position="1363"/>
    </location>
</feature>
<dbReference type="Pfam" id="PF13540">
    <property type="entry name" value="RCC1_2"/>
    <property type="match status" value="1"/>
</dbReference>
<evidence type="ECO:0000313" key="5">
    <source>
        <dbReference type="EMBL" id="CAD9957507.1"/>
    </source>
</evidence>
<dbReference type="PROSITE" id="PS00028">
    <property type="entry name" value="ZINC_FINGER_C2H2_1"/>
    <property type="match status" value="1"/>
</dbReference>
<evidence type="ECO:0000259" key="4">
    <source>
        <dbReference type="PROSITE" id="PS00028"/>
    </source>
</evidence>
<evidence type="ECO:0000256" key="1">
    <source>
        <dbReference type="ARBA" id="ARBA00022737"/>
    </source>
</evidence>
<feature type="domain" description="C2H2-type" evidence="4">
    <location>
        <begin position="1140"/>
        <end position="1162"/>
    </location>
</feature>
<feature type="region of interest" description="Disordered" evidence="3">
    <location>
        <begin position="249"/>
        <end position="284"/>
    </location>
</feature>
<feature type="compositionally biased region" description="Basic residues" evidence="3">
    <location>
        <begin position="163"/>
        <end position="173"/>
    </location>
</feature>
<feature type="region of interest" description="Disordered" evidence="3">
    <location>
        <begin position="636"/>
        <end position="655"/>
    </location>
</feature>
<feature type="region of interest" description="Disordered" evidence="3">
    <location>
        <begin position="158"/>
        <end position="179"/>
    </location>
</feature>
<dbReference type="EMBL" id="HBHT01012358">
    <property type="protein sequence ID" value="CAD9957507.1"/>
    <property type="molecule type" value="Transcribed_RNA"/>
</dbReference>
<dbReference type="InterPro" id="IPR009091">
    <property type="entry name" value="RCC1/BLIP-II"/>
</dbReference>
<reference evidence="5" key="1">
    <citation type="submission" date="2021-01" db="EMBL/GenBank/DDBJ databases">
        <authorList>
            <person name="Corre E."/>
            <person name="Pelletier E."/>
            <person name="Niang G."/>
            <person name="Scheremetjew M."/>
            <person name="Finn R."/>
            <person name="Kale V."/>
            <person name="Holt S."/>
            <person name="Cochrane G."/>
            <person name="Meng A."/>
            <person name="Brown T."/>
            <person name="Cohen L."/>
        </authorList>
    </citation>
    <scope>NUCLEOTIDE SEQUENCE</scope>
    <source>
        <strain evidence="5">CCMP125</strain>
    </source>
</reference>
<evidence type="ECO:0000256" key="2">
    <source>
        <dbReference type="PROSITE-ProRule" id="PRU00235"/>
    </source>
</evidence>
<dbReference type="Pfam" id="PF12874">
    <property type="entry name" value="zf-met"/>
    <property type="match status" value="1"/>
</dbReference>
<feature type="region of interest" description="Disordered" evidence="3">
    <location>
        <begin position="1"/>
        <end position="32"/>
    </location>
</feature>
<protein>
    <recommendedName>
        <fullName evidence="4">C2H2-type domain-containing protein</fullName>
    </recommendedName>
</protein>
<keyword evidence="1" id="KW-0677">Repeat</keyword>
<feature type="region of interest" description="Disordered" evidence="3">
    <location>
        <begin position="93"/>
        <end position="113"/>
    </location>
</feature>
<feature type="compositionally biased region" description="Low complexity" evidence="3">
    <location>
        <begin position="356"/>
        <end position="367"/>
    </location>
</feature>
<feature type="region of interest" description="Disordered" evidence="3">
    <location>
        <begin position="351"/>
        <end position="377"/>
    </location>
</feature>
<feature type="compositionally biased region" description="Polar residues" evidence="3">
    <location>
        <begin position="487"/>
        <end position="503"/>
    </location>
</feature>
<dbReference type="PANTHER" id="PTHR22870:SF408">
    <property type="entry name" value="OS09G0560450 PROTEIN"/>
    <property type="match status" value="1"/>
</dbReference>
<sequence>MGRYRKRSSSGGSFNEMSSDVDDTTSVGSATSETQNKSFLLSIATVKQYMQAIVESRHEQHGNQPNKSLVLHDPDNLAMLAAYVVRAQQLDASGATDRGGGSVKQKNNSSGYNNTRMQEELLLQTDVESHYTALHWALLRGEVGTILFLLRHAASVSDEQHQHSHQPHRHHQTNHGSILQQRLKHKPMALLEFAAGETTSNQKNAITNKNYNLWQKMVTIRDAEGATPAQLLALQQRTGLKACRQQLLPRPRIRAQESQQQQQRRPRQASFDSLHGSEEPLLDNDDESLEVLRRHGHLLNARNPNHEDDSSTDSENSLTLDTAAQIAFDGQVEYGCEVLTFGRAHHCALGVGTDGSSNSTHRASSSNNREDGGGATTFRPQRVQEFAQSRVGRGHSAVAVAAAAHHTLVLDRAGRVFSFGLGKGGRLGTGSERHSPLPTLLSSLSSRGVRVTAIAAAENHSLAVANGRVFAWGSNRFGQLGLAAGSSNNKNSSDLTTKNQVHDSASSSSSSSSCALVPRRVDDFRDVSIQGVAAGERHSVAMSDTGKLYVWGDNSSGQLGLAPRKSHQGGEKVQQCTALGNKTVVAVAASEFSTVVLTLPARDRRTTLPTNVVYAWGHGNHVPFKVQLGGNVDGRSRGNSMSADDPAAATRHRHNRQDSPIAIASAKFHNVAITQNGLVYTWGLHSETLGTGQQQQQSSGSKKKKTGGMMVASSAQLVDGMLPENGGGLAVAVSASENHTAILTDTGALYTWGATHGPDILGHEGVRFQSAPRKVPGLYRGVAVAAAKEHFVVLSGTSFPQKPKLPSSSVSSLESLAALRVTEFVDMFNVLPVLITAERTQNELLVQYCTDFCKRNLDGVLNVAQRSVMDCYLREQLQTNSLASHQWLVDEFEKRDEQDSRCHPFLKEFVLGLNRANQKPKFTNDALYHPTELSSFEEWLHSCDCLAQTLPAKLYLQKLLHLRHRQASIRTDQSMKQPNQTAEFGRRRARGVSFGEDHIVTVATCSPRCLELTGEANSSIDSGNDLLALEERQSSLMKETRAIKKRLNQIAKLEDEQSKTSLSHEQREKVLRKSQLQADLDKLEPALDKVESRIRFLALGSQTPKTPDYPENDGIFTSNTTTGPQKEAEAISRKTQSFRCGLCGITCSDESSYSLHMNGRKHRNRAMQAEHQEHERKAAFLAAEHQREAMKKAALPARENKPKTSSSPWKNEPQASFAQPKYKLPPPPHEIPSTLSSPQSPKKSSLRDIMATETRRSGGKKATPKPKHAQNSSSVPWLAPVARKSSKPSNGAPKALASPWKPLEVKSLPKLESPPWAVGNAAPRPAVPTAAMLTPPPRNGILSLNDFINPPTTSTPSKSKSPKVWTTAASSPTTPKFESIQNEEMAFKDKQDPVCGEQGKWFIQQRERAGSLKEIQKSDEQARQDRLFVEEQYRIENMIRAEAEEKRKEEEKTKAQLNRNNNKTKNKNNGGKKKSETRRRKPCAATKPPANKSNCES</sequence>
<dbReference type="Gene3D" id="3.30.160.60">
    <property type="entry name" value="Classic Zinc Finger"/>
    <property type="match status" value="1"/>
</dbReference>
<gene>
    <name evidence="5" type="ORF">APAL1065_LOCUS8299</name>
</gene>
<dbReference type="SUPFAM" id="SSF57667">
    <property type="entry name" value="beta-beta-alpha zinc fingers"/>
    <property type="match status" value="1"/>
</dbReference>
<evidence type="ECO:0000256" key="3">
    <source>
        <dbReference type="SAM" id="MobiDB-lite"/>
    </source>
</evidence>
<dbReference type="PROSITE" id="PS50012">
    <property type="entry name" value="RCC1_3"/>
    <property type="match status" value="5"/>
</dbReference>
<feature type="compositionally biased region" description="Polar residues" evidence="3">
    <location>
        <begin position="1115"/>
        <end position="1124"/>
    </location>
</feature>
<feature type="region of interest" description="Disordered" evidence="3">
    <location>
        <begin position="1185"/>
        <end position="1379"/>
    </location>
</feature>
<feature type="region of interest" description="Disordered" evidence="3">
    <location>
        <begin position="487"/>
        <end position="513"/>
    </location>
</feature>
<dbReference type="PROSITE" id="PS00626">
    <property type="entry name" value="RCC1_2"/>
    <property type="match status" value="1"/>
</dbReference>
<dbReference type="InterPro" id="IPR051210">
    <property type="entry name" value="Ub_ligase/GEF_domain"/>
</dbReference>
<feature type="region of interest" description="Disordered" evidence="3">
    <location>
        <begin position="1101"/>
        <end position="1125"/>
    </location>
</feature>
<feature type="compositionally biased region" description="Basic residues" evidence="3">
    <location>
        <begin position="1257"/>
        <end position="1268"/>
    </location>
</feature>
<feature type="repeat" description="RCC1" evidence="2">
    <location>
        <begin position="747"/>
        <end position="797"/>
    </location>
</feature>